<feature type="domain" description="Major facilitator superfamily (MFS) profile" evidence="8">
    <location>
        <begin position="1"/>
        <end position="439"/>
    </location>
</feature>
<reference evidence="9" key="1">
    <citation type="submission" date="2020-11" db="EMBL/GenBank/DDBJ databases">
        <authorList>
            <consortium name="DOE Joint Genome Institute"/>
            <person name="Ahrendt S."/>
            <person name="Riley R."/>
            <person name="Andreopoulos W."/>
            <person name="Labutti K."/>
            <person name="Pangilinan J."/>
            <person name="Ruiz-Duenas F.J."/>
            <person name="Barrasa J.M."/>
            <person name="Sanchez-Garcia M."/>
            <person name="Camarero S."/>
            <person name="Miyauchi S."/>
            <person name="Serrano A."/>
            <person name="Linde D."/>
            <person name="Babiker R."/>
            <person name="Drula E."/>
            <person name="Ayuso-Fernandez I."/>
            <person name="Pacheco R."/>
            <person name="Padilla G."/>
            <person name="Ferreira P."/>
            <person name="Barriuso J."/>
            <person name="Kellner H."/>
            <person name="Castanera R."/>
            <person name="Alfaro M."/>
            <person name="Ramirez L."/>
            <person name="Pisabarro A.G."/>
            <person name="Kuo A."/>
            <person name="Tritt A."/>
            <person name="Lipzen A."/>
            <person name="He G."/>
            <person name="Yan M."/>
            <person name="Ng V."/>
            <person name="Cullen D."/>
            <person name="Martin F."/>
            <person name="Rosso M.-N."/>
            <person name="Henrissat B."/>
            <person name="Hibbett D."/>
            <person name="Martinez A.T."/>
            <person name="Grigoriev I.V."/>
        </authorList>
    </citation>
    <scope>NUCLEOTIDE SEQUENCE</scope>
    <source>
        <strain evidence="9">CIRM-BRFM 674</strain>
    </source>
</reference>
<dbReference type="CDD" id="cd17330">
    <property type="entry name" value="MFS_SLC46_TetA_like"/>
    <property type="match status" value="1"/>
</dbReference>
<name>A0A9P5YZG0_9AGAR</name>
<gene>
    <name evidence="9" type="ORF">BDN70DRAFT_906792</name>
</gene>
<feature type="transmembrane region" description="Helical" evidence="6">
    <location>
        <begin position="48"/>
        <end position="70"/>
    </location>
</feature>
<organism evidence="9 10">
    <name type="scientific">Pholiota conissans</name>
    <dbReference type="NCBI Taxonomy" id="109636"/>
    <lineage>
        <taxon>Eukaryota</taxon>
        <taxon>Fungi</taxon>
        <taxon>Dikarya</taxon>
        <taxon>Basidiomycota</taxon>
        <taxon>Agaricomycotina</taxon>
        <taxon>Agaricomycetes</taxon>
        <taxon>Agaricomycetidae</taxon>
        <taxon>Agaricales</taxon>
        <taxon>Agaricineae</taxon>
        <taxon>Strophariaceae</taxon>
        <taxon>Pholiota</taxon>
    </lineage>
</organism>
<dbReference type="InterPro" id="IPR001958">
    <property type="entry name" value="Tet-R_TetA/multi-R_MdtG-like"/>
</dbReference>
<proteinExistence type="predicted"/>
<keyword evidence="7" id="KW-0732">Signal</keyword>
<dbReference type="Gene3D" id="1.20.1250.20">
    <property type="entry name" value="MFS general substrate transporter like domains"/>
    <property type="match status" value="1"/>
</dbReference>
<feature type="transmembrane region" description="Helical" evidence="6">
    <location>
        <begin position="417"/>
        <end position="439"/>
    </location>
</feature>
<protein>
    <submittedName>
        <fullName evidence="9">MFS general substrate transporter</fullName>
    </submittedName>
</protein>
<evidence type="ECO:0000256" key="6">
    <source>
        <dbReference type="SAM" id="Phobius"/>
    </source>
</evidence>
<dbReference type="Pfam" id="PF07690">
    <property type="entry name" value="MFS_1"/>
    <property type="match status" value="1"/>
</dbReference>
<dbReference type="EMBL" id="MU155237">
    <property type="protein sequence ID" value="KAF9478324.1"/>
    <property type="molecule type" value="Genomic_DNA"/>
</dbReference>
<dbReference type="AlphaFoldDB" id="A0A9P5YZG0"/>
<accession>A0A9P5YZG0</accession>
<feature type="transmembrane region" description="Helical" evidence="6">
    <location>
        <begin position="316"/>
        <end position="334"/>
    </location>
</feature>
<feature type="transmembrane region" description="Helical" evidence="6">
    <location>
        <begin position="346"/>
        <end position="373"/>
    </location>
</feature>
<dbReference type="PRINTS" id="PR01035">
    <property type="entry name" value="TCRTETA"/>
</dbReference>
<evidence type="ECO:0000256" key="4">
    <source>
        <dbReference type="ARBA" id="ARBA00022989"/>
    </source>
</evidence>
<feature type="chain" id="PRO_5040156727" evidence="7">
    <location>
        <begin position="25"/>
        <end position="450"/>
    </location>
</feature>
<evidence type="ECO:0000256" key="5">
    <source>
        <dbReference type="ARBA" id="ARBA00023136"/>
    </source>
</evidence>
<dbReference type="InterPro" id="IPR036259">
    <property type="entry name" value="MFS_trans_sf"/>
</dbReference>
<feature type="transmembrane region" description="Helical" evidence="6">
    <location>
        <begin position="139"/>
        <end position="162"/>
    </location>
</feature>
<evidence type="ECO:0000256" key="7">
    <source>
        <dbReference type="SAM" id="SignalP"/>
    </source>
</evidence>
<evidence type="ECO:0000313" key="9">
    <source>
        <dbReference type="EMBL" id="KAF9478324.1"/>
    </source>
</evidence>
<keyword evidence="10" id="KW-1185">Reference proteome</keyword>
<dbReference type="Proteomes" id="UP000807469">
    <property type="component" value="Unassembled WGS sequence"/>
</dbReference>
<feature type="transmembrane region" description="Helical" evidence="6">
    <location>
        <begin position="182"/>
        <end position="204"/>
    </location>
</feature>
<keyword evidence="2" id="KW-0813">Transport</keyword>
<feature type="transmembrane region" description="Helical" evidence="6">
    <location>
        <begin position="82"/>
        <end position="100"/>
    </location>
</feature>
<dbReference type="OrthoDB" id="419616at2759"/>
<feature type="transmembrane region" description="Helical" evidence="6">
    <location>
        <begin position="285"/>
        <end position="304"/>
    </location>
</feature>
<evidence type="ECO:0000256" key="3">
    <source>
        <dbReference type="ARBA" id="ARBA00022692"/>
    </source>
</evidence>
<evidence type="ECO:0000256" key="1">
    <source>
        <dbReference type="ARBA" id="ARBA00004141"/>
    </source>
</evidence>
<comment type="subcellular location">
    <subcellularLocation>
        <location evidence="1">Membrane</location>
        <topology evidence="1">Multi-pass membrane protein</topology>
    </subcellularLocation>
</comment>
<dbReference type="PROSITE" id="PS50850">
    <property type="entry name" value="MFS"/>
    <property type="match status" value="1"/>
</dbReference>
<evidence type="ECO:0000313" key="10">
    <source>
        <dbReference type="Proteomes" id="UP000807469"/>
    </source>
</evidence>
<dbReference type="GO" id="GO:0016020">
    <property type="term" value="C:membrane"/>
    <property type="evidence" value="ECO:0007669"/>
    <property type="project" value="UniProtKB-SubCell"/>
</dbReference>
<evidence type="ECO:0000256" key="2">
    <source>
        <dbReference type="ARBA" id="ARBA00022448"/>
    </source>
</evidence>
<dbReference type="InterPro" id="IPR020846">
    <property type="entry name" value="MFS_dom"/>
</dbReference>
<feature type="transmembrane region" description="Helical" evidence="6">
    <location>
        <begin position="251"/>
        <end position="273"/>
    </location>
</feature>
<dbReference type="InterPro" id="IPR011701">
    <property type="entry name" value="MFS"/>
</dbReference>
<sequence>MRTPLPKMQIAIVMLVQVCEPIAAQSIFPYINQLISELDVTGGDERKVGYYAGMIESLFFATEALTVLQWSRASDYIGRKPVLLIGLFGIAVSMLCFGLSKTFWMLVVSRCFNGLLNGNIGVMKSIMGELTDSTNRAEGFSLLPVVWGFGATVGPFLGGTLARPADNFPKYFSGVFWQTYPYFLPCLVPACFVLFGFLITLVVFKETNPRKKSDPIAILENDDITKTQPQDEPVPLRELLVYRVILSISNYVVLAFLSIAVSALFPLFLAMPIEIGGLHLQPRSIGFIIGAYGAGGAIFQALCFARIVRHFGERKVFITAMSTYPFIFVTLPMVNFCARHFGCDSWLVWILVGSIVSMLAFNDIAFGTIFMYITTSAPNKRSLGATNGLSQTTVSIARAIGPALVTSLFSYSVEKNILGGNAVYVVFVILSFFAIALATRLPARVWDHKI</sequence>
<dbReference type="SUPFAM" id="SSF103473">
    <property type="entry name" value="MFS general substrate transporter"/>
    <property type="match status" value="1"/>
</dbReference>
<keyword evidence="4 6" id="KW-1133">Transmembrane helix</keyword>
<dbReference type="PANTHER" id="PTHR23504:SF15">
    <property type="entry name" value="MAJOR FACILITATOR SUPERFAMILY (MFS) PROFILE DOMAIN-CONTAINING PROTEIN"/>
    <property type="match status" value="1"/>
</dbReference>
<keyword evidence="3 6" id="KW-0812">Transmembrane</keyword>
<feature type="signal peptide" evidence="7">
    <location>
        <begin position="1"/>
        <end position="24"/>
    </location>
</feature>
<dbReference type="PANTHER" id="PTHR23504">
    <property type="entry name" value="MAJOR FACILITATOR SUPERFAMILY DOMAIN-CONTAINING PROTEIN 10"/>
    <property type="match status" value="1"/>
</dbReference>
<keyword evidence="5 6" id="KW-0472">Membrane</keyword>
<comment type="caution">
    <text evidence="9">The sequence shown here is derived from an EMBL/GenBank/DDBJ whole genome shotgun (WGS) entry which is preliminary data.</text>
</comment>
<evidence type="ECO:0000259" key="8">
    <source>
        <dbReference type="PROSITE" id="PS50850"/>
    </source>
</evidence>
<dbReference type="GO" id="GO:0022857">
    <property type="term" value="F:transmembrane transporter activity"/>
    <property type="evidence" value="ECO:0007669"/>
    <property type="project" value="InterPro"/>
</dbReference>